<name>A0ABR2L414_9EUKA</name>
<comment type="caution">
    <text evidence="2">The sequence shown here is derived from an EMBL/GenBank/DDBJ whole genome shotgun (WGS) entry which is preliminary data.</text>
</comment>
<evidence type="ECO:0000313" key="2">
    <source>
        <dbReference type="EMBL" id="KAK8898078.1"/>
    </source>
</evidence>
<accession>A0ABR2L414</accession>
<dbReference type="Proteomes" id="UP001470230">
    <property type="component" value="Unassembled WGS sequence"/>
</dbReference>
<feature type="compositionally biased region" description="Polar residues" evidence="1">
    <location>
        <begin position="41"/>
        <end position="51"/>
    </location>
</feature>
<reference evidence="2 3" key="1">
    <citation type="submission" date="2024-04" db="EMBL/GenBank/DDBJ databases">
        <title>Tritrichomonas musculus Genome.</title>
        <authorList>
            <person name="Alves-Ferreira E."/>
            <person name="Grigg M."/>
            <person name="Lorenzi H."/>
            <person name="Galac M."/>
        </authorList>
    </citation>
    <scope>NUCLEOTIDE SEQUENCE [LARGE SCALE GENOMIC DNA]</scope>
    <source>
        <strain evidence="2 3">EAF2021</strain>
    </source>
</reference>
<evidence type="ECO:0000313" key="3">
    <source>
        <dbReference type="Proteomes" id="UP001470230"/>
    </source>
</evidence>
<proteinExistence type="predicted"/>
<protein>
    <submittedName>
        <fullName evidence="2">Uncharacterized protein</fullName>
    </submittedName>
</protein>
<evidence type="ECO:0000256" key="1">
    <source>
        <dbReference type="SAM" id="MobiDB-lite"/>
    </source>
</evidence>
<keyword evidence="3" id="KW-1185">Reference proteome</keyword>
<sequence length="432" mass="49890">MNLDVSDDSSDDDELSIILKRKKPAVPDEFSIDNLLKARANESSGYQTPIRQTKKAESPIPPENEEKPKKINIINLVSSTTDDELLDQMGSFPIIHRDGSIFEFSQSSATMDIFSFIEKDQMRDDSEFETLFSSIPTPEKWQYQAICTLPNFVKISSQTLFSFILHMINTKDQEIGISIVRYYERFPKNSIEYHMWYELLKKSKYEKFFPGMQILLILTDISKFSFETEDEYRRAPFEIIILHFYSLLCPKISENSKYRKILPSLKKILIDTEHIFTEDNLSELIQACYSIATEFDILNLNYIISLFPFDGLGCELMLGVMMRLFLRNVGIFDFPDFVTIDYIAELMPQIKQLCMSLTTEDLRKASAAMALAEKILVASIIKKKVRYNVAEKMSKNMKFSINCPNPGVLTAIKEQIHLTRSQIDCFIQAKLV</sequence>
<gene>
    <name evidence="2" type="ORF">M9Y10_000342</name>
</gene>
<feature type="region of interest" description="Disordered" evidence="1">
    <location>
        <begin position="41"/>
        <end position="66"/>
    </location>
</feature>
<organism evidence="2 3">
    <name type="scientific">Tritrichomonas musculus</name>
    <dbReference type="NCBI Taxonomy" id="1915356"/>
    <lineage>
        <taxon>Eukaryota</taxon>
        <taxon>Metamonada</taxon>
        <taxon>Parabasalia</taxon>
        <taxon>Tritrichomonadida</taxon>
        <taxon>Tritrichomonadidae</taxon>
        <taxon>Tritrichomonas</taxon>
    </lineage>
</organism>
<dbReference type="EMBL" id="JAPFFF010000001">
    <property type="protein sequence ID" value="KAK8898078.1"/>
    <property type="molecule type" value="Genomic_DNA"/>
</dbReference>